<name>D6Y266_THEBD</name>
<evidence type="ECO:0000313" key="2">
    <source>
        <dbReference type="EMBL" id="ADG86801.1"/>
    </source>
</evidence>
<proteinExistence type="predicted"/>
<dbReference type="Pfam" id="PF13454">
    <property type="entry name" value="NAD_binding_9"/>
    <property type="match status" value="1"/>
</dbReference>
<reference evidence="2 3" key="1">
    <citation type="submission" date="2010-01" db="EMBL/GenBank/DDBJ databases">
        <title>The complete genome of Thermobispora bispora DSM 43833.</title>
        <authorList>
            <consortium name="US DOE Joint Genome Institute (JGI-PGF)"/>
            <person name="Lucas S."/>
            <person name="Copeland A."/>
            <person name="Lapidus A."/>
            <person name="Glavina del Rio T."/>
            <person name="Dalin E."/>
            <person name="Tice H."/>
            <person name="Bruce D."/>
            <person name="Goodwin L."/>
            <person name="Pitluck S."/>
            <person name="Kyrpides N."/>
            <person name="Mavromatis K."/>
            <person name="Ivanova N."/>
            <person name="Mikhailova N."/>
            <person name="Chertkov O."/>
            <person name="Brettin T."/>
            <person name="Detter J.C."/>
            <person name="Han C."/>
            <person name="Larimer F."/>
            <person name="Land M."/>
            <person name="Hauser L."/>
            <person name="Markowitz V."/>
            <person name="Cheng J.-F."/>
            <person name="Hugenholtz P."/>
            <person name="Woyke T."/>
            <person name="Wu D."/>
            <person name="Jando M."/>
            <person name="Schneider S."/>
            <person name="Klenk H.-P."/>
            <person name="Eisen J.A."/>
        </authorList>
    </citation>
    <scope>NUCLEOTIDE SEQUENCE [LARGE SCALE GENOMIC DNA]</scope>
    <source>
        <strain evidence="3">ATCC 19993 / DSM 43833 / CBS 139.67 / JCM 10125 / KCTC 9307 / NBRC 14880 / R51</strain>
    </source>
</reference>
<dbReference type="EMBL" id="CP001874">
    <property type="protein sequence ID" value="ADG86801.1"/>
    <property type="molecule type" value="Genomic_DNA"/>
</dbReference>
<dbReference type="OrthoDB" id="101972at2"/>
<dbReference type="Gene3D" id="3.50.50.60">
    <property type="entry name" value="FAD/NAD(P)-binding domain"/>
    <property type="match status" value="1"/>
</dbReference>
<keyword evidence="3" id="KW-1185">Reference proteome</keyword>
<dbReference type="PANTHER" id="PTHR40254">
    <property type="entry name" value="BLR0577 PROTEIN"/>
    <property type="match status" value="1"/>
</dbReference>
<protein>
    <recommendedName>
        <fullName evidence="1">FAD-dependent urate hydroxylase HpyO/Asp monooxygenase CreE-like FAD/NAD(P)-binding domain-containing protein</fullName>
    </recommendedName>
</protein>
<evidence type="ECO:0000259" key="1">
    <source>
        <dbReference type="Pfam" id="PF13454"/>
    </source>
</evidence>
<dbReference type="KEGG" id="tbi:Tbis_0065"/>
<dbReference type="RefSeq" id="WP_013130334.1">
    <property type="nucleotide sequence ID" value="NC_014165.1"/>
</dbReference>
<dbReference type="eggNOG" id="COG4529">
    <property type="taxonomic scope" value="Bacteria"/>
</dbReference>
<accession>D6Y266</accession>
<dbReference type="HOGENOM" id="CLU_020215_2_0_11"/>
<dbReference type="PRINTS" id="PR00411">
    <property type="entry name" value="PNDRDTASEI"/>
</dbReference>
<dbReference type="Proteomes" id="UP000006640">
    <property type="component" value="Chromosome"/>
</dbReference>
<sequence length="473" mass="50507">MAKLRGETDVPVIAIVGGGASGTLTAVHLLRLSRSHGVPMRVVVIDRYGRHGVGQAYATDDPLHLLNACADKMSAFPDDPGHLLRWARTIGLEVAGSDFLPRQVYGRYLCHVLDTAVAEAWPYGRLARVTGTASELHVPGPRGPVRVALSDGTGVDADAVVLATGNLPTADWPVAAAAGHRYIADPWEPGALGRIRGGRAVLVIGTGLTMIDVALTATRARSDAVVHAISRHGLLPRPHRCPPPAPVPTDLPDGPLRLAELVRAVRRAVRDNGGEWQAVVDGLRPHIPRLWARLGHDDQRRFLRSVARYWEVHRHRLPPAAAARIAELRSSGRLHVLRGTLTGVTAEGELLTARVTGANGRTRDLVVDRIVNASGPSSPLSGNPLYRRLFAAGLARPDRLHLGVDADEDGAVLDATGRPSDRIFTLGPPLRGLRYETTAIPEIRAQAAALAPRLLETVAAASSPRLQPGGLPR</sequence>
<dbReference type="AlphaFoldDB" id="D6Y266"/>
<dbReference type="SUPFAM" id="SSF51905">
    <property type="entry name" value="FAD/NAD(P)-binding domain"/>
    <property type="match status" value="1"/>
</dbReference>
<evidence type="ECO:0000313" key="3">
    <source>
        <dbReference type="Proteomes" id="UP000006640"/>
    </source>
</evidence>
<organism evidence="2 3">
    <name type="scientific">Thermobispora bispora (strain ATCC 19993 / DSM 43833 / CBS 139.67 / JCM 10125 / KCTC 9307 / NBRC 14880 / R51)</name>
    <dbReference type="NCBI Taxonomy" id="469371"/>
    <lineage>
        <taxon>Bacteria</taxon>
        <taxon>Bacillati</taxon>
        <taxon>Actinomycetota</taxon>
        <taxon>Actinomycetes</taxon>
        <taxon>Streptosporangiales</taxon>
        <taxon>Streptosporangiaceae</taxon>
        <taxon>Thermobispora</taxon>
    </lineage>
</organism>
<feature type="domain" description="FAD-dependent urate hydroxylase HpyO/Asp monooxygenase CreE-like FAD/NAD(P)-binding" evidence="1">
    <location>
        <begin position="14"/>
        <end position="166"/>
    </location>
</feature>
<gene>
    <name evidence="2" type="ordered locus">Tbis_0065</name>
</gene>
<dbReference type="InterPro" id="IPR038732">
    <property type="entry name" value="HpyO/CreE_NAD-binding"/>
</dbReference>
<dbReference type="PANTHER" id="PTHR40254:SF1">
    <property type="entry name" value="BLR0577 PROTEIN"/>
    <property type="match status" value="1"/>
</dbReference>
<dbReference type="PRINTS" id="PR00368">
    <property type="entry name" value="FADPNR"/>
</dbReference>
<dbReference type="InterPro" id="IPR052189">
    <property type="entry name" value="L-asp_N-monooxygenase_NS-form"/>
</dbReference>
<dbReference type="InterPro" id="IPR036188">
    <property type="entry name" value="FAD/NAD-bd_sf"/>
</dbReference>